<keyword evidence="3" id="KW-1185">Reference proteome</keyword>
<protein>
    <submittedName>
        <fullName evidence="2">Uncharacterized protein</fullName>
    </submittedName>
</protein>
<comment type="caution">
    <text evidence="2">The sequence shown here is derived from an EMBL/GenBank/DDBJ whole genome shotgun (WGS) entry which is preliminary data.</text>
</comment>
<organism evidence="2 3">
    <name type="scientific">Riccia fluitans</name>
    <dbReference type="NCBI Taxonomy" id="41844"/>
    <lineage>
        <taxon>Eukaryota</taxon>
        <taxon>Viridiplantae</taxon>
        <taxon>Streptophyta</taxon>
        <taxon>Embryophyta</taxon>
        <taxon>Marchantiophyta</taxon>
        <taxon>Marchantiopsida</taxon>
        <taxon>Marchantiidae</taxon>
        <taxon>Marchantiales</taxon>
        <taxon>Ricciaceae</taxon>
        <taxon>Riccia</taxon>
    </lineage>
</organism>
<feature type="compositionally biased region" description="Low complexity" evidence="1">
    <location>
        <begin position="466"/>
        <end position="475"/>
    </location>
</feature>
<accession>A0ABD1YXU3</accession>
<feature type="region of interest" description="Disordered" evidence="1">
    <location>
        <begin position="376"/>
        <end position="478"/>
    </location>
</feature>
<reference evidence="2 3" key="1">
    <citation type="submission" date="2024-09" db="EMBL/GenBank/DDBJ databases">
        <title>Chromosome-scale assembly of Riccia fluitans.</title>
        <authorList>
            <person name="Paukszto L."/>
            <person name="Sawicki J."/>
            <person name="Karawczyk K."/>
            <person name="Piernik-Szablinska J."/>
            <person name="Szczecinska M."/>
            <person name="Mazdziarz M."/>
        </authorList>
    </citation>
    <scope>NUCLEOTIDE SEQUENCE [LARGE SCALE GENOMIC DNA]</scope>
    <source>
        <strain evidence="2">Rf_01</strain>
        <tissue evidence="2">Aerial parts of the thallus</tissue>
    </source>
</reference>
<feature type="region of interest" description="Disordered" evidence="1">
    <location>
        <begin position="557"/>
        <end position="691"/>
    </location>
</feature>
<feature type="compositionally biased region" description="Basic and acidic residues" evidence="1">
    <location>
        <begin position="651"/>
        <end position="660"/>
    </location>
</feature>
<gene>
    <name evidence="2" type="ORF">R1flu_007070</name>
</gene>
<name>A0ABD1YXU3_9MARC</name>
<evidence type="ECO:0000256" key="1">
    <source>
        <dbReference type="SAM" id="MobiDB-lite"/>
    </source>
</evidence>
<evidence type="ECO:0000313" key="2">
    <source>
        <dbReference type="EMBL" id="KAL2635591.1"/>
    </source>
</evidence>
<proteinExistence type="predicted"/>
<feature type="compositionally biased region" description="Polar residues" evidence="1">
    <location>
        <begin position="601"/>
        <end position="610"/>
    </location>
</feature>
<feature type="compositionally biased region" description="Basic and acidic residues" evidence="1">
    <location>
        <begin position="794"/>
        <end position="805"/>
    </location>
</feature>
<feature type="compositionally biased region" description="Polar residues" evidence="1">
    <location>
        <begin position="82"/>
        <end position="111"/>
    </location>
</feature>
<feature type="region of interest" description="Disordered" evidence="1">
    <location>
        <begin position="82"/>
        <end position="116"/>
    </location>
</feature>
<feature type="compositionally biased region" description="Polar residues" evidence="1">
    <location>
        <begin position="663"/>
        <end position="678"/>
    </location>
</feature>
<evidence type="ECO:0000313" key="3">
    <source>
        <dbReference type="Proteomes" id="UP001605036"/>
    </source>
</evidence>
<feature type="compositionally biased region" description="Basic and acidic residues" evidence="1">
    <location>
        <begin position="581"/>
        <end position="600"/>
    </location>
</feature>
<dbReference type="Proteomes" id="UP001605036">
    <property type="component" value="Unassembled WGS sequence"/>
</dbReference>
<feature type="region of interest" description="Disordered" evidence="1">
    <location>
        <begin position="789"/>
        <end position="840"/>
    </location>
</feature>
<dbReference type="EMBL" id="JBHFFA010000003">
    <property type="protein sequence ID" value="KAL2635591.1"/>
    <property type="molecule type" value="Genomic_DNA"/>
</dbReference>
<sequence length="840" mass="93532">MVQPSRRSYFYFISFAKKKGIACVPRQGSVFARVRRVYKPLAPRPDWDNTIHDLSVLKLSPKELEARKIAYRTLPEHRIRRSVSSATATLPTSDPADQQPANSLASPSSGSGADESLPFHCQTVAQETEFEGNQKLCCARPTVDFEKEVKQFEVRAEFLVRSVKPLLKGSLILGADRRLNSIRPSYTLAKKVRIPNFCSVERMDKSESSDDDSSLSGAWGEPITRFQKFGQPVPEHHHHHRKNYSRKGQEVAGVVGSVADAREDSKYPQREPQPQKELVYYKQTADPPLKPRTKLAKRHFGSIQRTSPIEDWKVNVEDGATEHLALQQIADFQRHILRCQQELMLEFKDFKISISKQIMNLQLDVDAMLELQKKQDSLPPETRAPSCHGTGNGSPIAGVEKVVLPTYSSMKVKKDDKRPESVSPEVAASAEENPHMQTYNGYNGPEYDRSRKSTRPHHGSEARCRPSSAPAAAAPQVFDNPIYHVQTSSDKEESSDEDASISSVELAKFLASRSAHQKYANGREYVLSKEPTLANQGKNSTNGIRQVGIEETKSYSLVPYGHPQDQEAEPSPSTESDNPEDSYRENRADNNGHARADSTKLGKSNEQNFKPSFHHYQTEDTRPVTKNGTPPSPAIGTYRSIPIETAEEDPIIPRDLERRLGSSAVNSGMASTVNSSRSSPKDHRNRLSPSVSRTLFTAGTSNSGSNSSAVLTNVKDCHRLQDIHDRERLEVALVWQNGRSSKPAEMADDKELPFTLRGWSASFLRTTDNVQKGHQPALTGEIKEEPVLTTRTSELPKSEMPRETSKSAMKFPGRCSKGGVAWTVTEPPASAKKVRNSYAD</sequence>
<dbReference type="AlphaFoldDB" id="A0ABD1YXU3"/>